<evidence type="ECO:0000313" key="3">
    <source>
        <dbReference type="Proteomes" id="UP000265614"/>
    </source>
</evidence>
<dbReference type="EMBL" id="QZEZ01000006">
    <property type="protein sequence ID" value="RJK94914.1"/>
    <property type="molecule type" value="Genomic_DNA"/>
</dbReference>
<feature type="domain" description="ABM" evidence="1">
    <location>
        <begin position="3"/>
        <end position="93"/>
    </location>
</feature>
<reference evidence="2 3" key="1">
    <citation type="submission" date="2018-09" db="EMBL/GenBank/DDBJ databases">
        <title>YIM 75000 draft genome.</title>
        <authorList>
            <person name="Tang S."/>
            <person name="Feng Y."/>
        </authorList>
    </citation>
    <scope>NUCLEOTIDE SEQUENCE [LARGE SCALE GENOMIC DNA]</scope>
    <source>
        <strain evidence="2 3">YIM 75000</strain>
    </source>
</reference>
<dbReference type="GO" id="GO:0004497">
    <property type="term" value="F:monooxygenase activity"/>
    <property type="evidence" value="ECO:0007669"/>
    <property type="project" value="UniProtKB-KW"/>
</dbReference>
<dbReference type="InterPro" id="IPR007138">
    <property type="entry name" value="ABM_dom"/>
</dbReference>
<dbReference type="AlphaFoldDB" id="A0A3A3YTV1"/>
<evidence type="ECO:0000313" key="2">
    <source>
        <dbReference type="EMBL" id="RJK94914.1"/>
    </source>
</evidence>
<dbReference type="Pfam" id="PF03992">
    <property type="entry name" value="ABM"/>
    <property type="match status" value="1"/>
</dbReference>
<keyword evidence="2" id="KW-0503">Monooxygenase</keyword>
<keyword evidence="2" id="KW-0560">Oxidoreductase</keyword>
<gene>
    <name evidence="2" type="ORF">D5H78_14085</name>
</gene>
<dbReference type="OrthoDB" id="3695636at2"/>
<proteinExistence type="predicted"/>
<evidence type="ECO:0000259" key="1">
    <source>
        <dbReference type="PROSITE" id="PS51725"/>
    </source>
</evidence>
<dbReference type="PROSITE" id="PS51725">
    <property type="entry name" value="ABM"/>
    <property type="match status" value="1"/>
</dbReference>
<keyword evidence="3" id="KW-1185">Reference proteome</keyword>
<accession>A0A3A3YTV1</accession>
<dbReference type="RefSeq" id="WP_119951097.1">
    <property type="nucleotide sequence ID" value="NZ_QZEZ01000006.1"/>
</dbReference>
<sequence>MALALVVRFDLPDAASAARFDRLAEEVVAAVAAHEPGTLVYATHAVDGAPLSRVFYEVYADDAAFRAHEEAPHVVEFHRRKDPLLAGEPEVRFLVPGPATGVPAR</sequence>
<name>A0A3A3YTV1_9ACTN</name>
<protein>
    <submittedName>
        <fullName evidence="2">Antibiotic biosynthesis monooxygenase</fullName>
    </submittedName>
</protein>
<comment type="caution">
    <text evidence="2">The sequence shown here is derived from an EMBL/GenBank/DDBJ whole genome shotgun (WGS) entry which is preliminary data.</text>
</comment>
<dbReference type="InterPro" id="IPR011008">
    <property type="entry name" value="Dimeric_a/b-barrel"/>
</dbReference>
<dbReference type="Gene3D" id="3.30.70.100">
    <property type="match status" value="1"/>
</dbReference>
<dbReference type="Proteomes" id="UP000265614">
    <property type="component" value="Unassembled WGS sequence"/>
</dbReference>
<organism evidence="2 3">
    <name type="scientific">Vallicoccus soli</name>
    <dbReference type="NCBI Taxonomy" id="2339232"/>
    <lineage>
        <taxon>Bacteria</taxon>
        <taxon>Bacillati</taxon>
        <taxon>Actinomycetota</taxon>
        <taxon>Actinomycetes</taxon>
        <taxon>Motilibacterales</taxon>
        <taxon>Vallicoccaceae</taxon>
        <taxon>Vallicoccus</taxon>
    </lineage>
</organism>
<dbReference type="SUPFAM" id="SSF54909">
    <property type="entry name" value="Dimeric alpha+beta barrel"/>
    <property type="match status" value="1"/>
</dbReference>